<dbReference type="InterPro" id="IPR011123">
    <property type="entry name" value="Y_Y_Y"/>
</dbReference>
<dbReference type="InterPro" id="IPR029787">
    <property type="entry name" value="Nucleotide_cyclase"/>
</dbReference>
<dbReference type="PANTHER" id="PTHR45138:SF9">
    <property type="entry name" value="DIGUANYLATE CYCLASE DGCM-RELATED"/>
    <property type="match status" value="1"/>
</dbReference>
<evidence type="ECO:0000259" key="4">
    <source>
        <dbReference type="PROSITE" id="PS50887"/>
    </source>
</evidence>
<keyword evidence="5" id="KW-0808">Transferase</keyword>
<gene>
    <name evidence="5" type="ORF">QWY20_13225</name>
</gene>
<keyword evidence="5" id="KW-0548">Nucleotidyltransferase</keyword>
<dbReference type="InterPro" id="IPR015943">
    <property type="entry name" value="WD40/YVTN_repeat-like_dom_sf"/>
</dbReference>
<proteinExistence type="predicted"/>
<evidence type="ECO:0000256" key="1">
    <source>
        <dbReference type="ARBA" id="ARBA00012528"/>
    </source>
</evidence>
<dbReference type="Pfam" id="PF00990">
    <property type="entry name" value="GGDEF"/>
    <property type="match status" value="1"/>
</dbReference>
<dbReference type="SUPFAM" id="SSF63829">
    <property type="entry name" value="Calcium-dependent phosphotriesterase"/>
    <property type="match status" value="2"/>
</dbReference>
<dbReference type="GO" id="GO:0052621">
    <property type="term" value="F:diguanylate cyclase activity"/>
    <property type="evidence" value="ECO:0007669"/>
    <property type="project" value="UniProtKB-EC"/>
</dbReference>
<dbReference type="EC" id="2.7.7.65" evidence="1"/>
<reference evidence="5 6" key="1">
    <citation type="submission" date="2023-07" db="EMBL/GenBank/DDBJ databases">
        <title>Alkalimonas sp., MEB108 novel, alkaliphilic bacterium isolated from Lonar Lake, India.</title>
        <authorList>
            <person name="Joshi A."/>
            <person name="Thite S."/>
        </authorList>
    </citation>
    <scope>NUCLEOTIDE SEQUENCE [LARGE SCALE GENOMIC DNA]</scope>
    <source>
        <strain evidence="5 6">MEB108</strain>
    </source>
</reference>
<dbReference type="InterPro" id="IPR043128">
    <property type="entry name" value="Rev_trsase/Diguanyl_cyclase"/>
</dbReference>
<keyword evidence="6" id="KW-1185">Reference proteome</keyword>
<evidence type="ECO:0000256" key="3">
    <source>
        <dbReference type="SAM" id="Coils"/>
    </source>
</evidence>
<dbReference type="EMBL" id="JAUHLI010000012">
    <property type="protein sequence ID" value="MEE2002419.1"/>
    <property type="molecule type" value="Genomic_DNA"/>
</dbReference>
<feature type="coiled-coil region" evidence="3">
    <location>
        <begin position="770"/>
        <end position="804"/>
    </location>
</feature>
<dbReference type="Gene3D" id="3.30.70.270">
    <property type="match status" value="1"/>
</dbReference>
<dbReference type="Gene3D" id="2.130.10.10">
    <property type="entry name" value="YVTN repeat-like/Quinoprotein amine dehydrogenase"/>
    <property type="match status" value="3"/>
</dbReference>
<dbReference type="SUPFAM" id="SSF55073">
    <property type="entry name" value="Nucleotide cyclase"/>
    <property type="match status" value="1"/>
</dbReference>
<dbReference type="InterPro" id="IPR050469">
    <property type="entry name" value="Diguanylate_Cyclase"/>
</dbReference>
<dbReference type="NCBIfam" id="TIGR00254">
    <property type="entry name" value="GGDEF"/>
    <property type="match status" value="1"/>
</dbReference>
<evidence type="ECO:0000313" key="6">
    <source>
        <dbReference type="Proteomes" id="UP001336314"/>
    </source>
</evidence>
<dbReference type="SMART" id="SM00267">
    <property type="entry name" value="GGDEF"/>
    <property type="match status" value="1"/>
</dbReference>
<dbReference type="PANTHER" id="PTHR45138">
    <property type="entry name" value="REGULATORY COMPONENTS OF SENSORY TRANSDUCTION SYSTEM"/>
    <property type="match status" value="1"/>
</dbReference>
<keyword evidence="3" id="KW-0175">Coiled coil</keyword>
<dbReference type="InterPro" id="IPR011110">
    <property type="entry name" value="Reg_prop"/>
</dbReference>
<dbReference type="CDD" id="cd01949">
    <property type="entry name" value="GGDEF"/>
    <property type="match status" value="1"/>
</dbReference>
<dbReference type="InterPro" id="IPR000160">
    <property type="entry name" value="GGDEF_dom"/>
</dbReference>
<comment type="catalytic activity">
    <reaction evidence="2">
        <text>2 GTP = 3',3'-c-di-GMP + 2 diphosphate</text>
        <dbReference type="Rhea" id="RHEA:24898"/>
        <dbReference type="ChEBI" id="CHEBI:33019"/>
        <dbReference type="ChEBI" id="CHEBI:37565"/>
        <dbReference type="ChEBI" id="CHEBI:58805"/>
        <dbReference type="EC" id="2.7.7.65"/>
    </reaction>
</comment>
<sequence>MLTRWLFVLQGLLLLPQMVLLAYASPQQTVQTPILYSQYHQRQWNTVDGMPQVSALSMVQDADGYLWVATEGGLARFDGYRFTVFDGQSSPLFLNPLLRTLYHSSDGTLWVGSSSRLIQRKGDEFQEFFHQQQSIGSVEAIAEFDGMLYVGGDSLHQITLPEHQATAITHESGPITAMLTTPERLWVAHTDSLAYIEQGVYHHYPVSDLLPQQQLLHLAWHDGRLLIGTSKGLYQLAATGRISPYLVNGEPITEPVQMLYQDRHQVLWLAITQQLWQIQRGQLLEQISQLENTTRPWFVAAFEDRVGDLWLGSRTHGLQRLRYDGSRNYGVTAGLKEPYIWALLASDSGLLVGGNSGLYHWDGQVFSRMDLEDLLPNPVVYTLMQDAEHNLWLGTRRGMVTVEPQGQLLRQYPSLDHLQINGMLQAANGDVWVATFAGLFRWDGKQLHDETSTLGIQSPRIRMIFIDRQQRLWIATAEGLYRYSEGRTENFADDALLSSTYVSYVGQLDDDRIVIGTFQTGIAVEAAEGWHWLSAAQLPAPSVLFIGQQQQQLYVSSFNGVYQLSLDSLLPGNEVQARVLIDDFGLESNVDGVRCCNGAGNNKGVLRGQQLFLPSLNGLVVLEVQADAEGVKLPLPRVEGIDIEGQWFSQPPAKLPLGSRNLRIQYTAPWFYRNSALRFRYRLQGYDSSWTEVIERREAFYTNLPAGRYHFEVQTRLSDSNQWSESARLSLEVPAFWYEQWWARLLTGLLLLSLVWLIYRYRLRTLEHARLELRRKVAERTAELNRANEQLAAANQRLQQVSVTDALTGLHNRRYLNEVIDHLLARSVRKQEGFYCLLVDIDNFKLLNDQLGHAAGDDILVAMGQLLSQQVRSSDHLVRWGGEEFLIVLDLTDPVHDFMQRLMQAIADHSWPHQAELPAAISCSVGVFFHPPEGFQWNWSSSLILADKAMFIVKQHGKSGWLQLEPNPKAPAELAALVVKLTPEQLLQSGWFDCQGSTDTLARIQPGLSSNTIES</sequence>
<comment type="caution">
    <text evidence="5">The sequence shown here is derived from an EMBL/GenBank/DDBJ whole genome shotgun (WGS) entry which is preliminary data.</text>
</comment>
<organism evidence="5 6">
    <name type="scientific">Alkalimonas cellulosilytica</name>
    <dbReference type="NCBI Taxonomy" id="3058395"/>
    <lineage>
        <taxon>Bacteria</taxon>
        <taxon>Pseudomonadati</taxon>
        <taxon>Pseudomonadota</taxon>
        <taxon>Gammaproteobacteria</taxon>
        <taxon>Alkalimonas</taxon>
    </lineage>
</organism>
<dbReference type="RefSeq" id="WP_330129483.1">
    <property type="nucleotide sequence ID" value="NZ_JAUHLI010000012.1"/>
</dbReference>
<evidence type="ECO:0000313" key="5">
    <source>
        <dbReference type="EMBL" id="MEE2002419.1"/>
    </source>
</evidence>
<dbReference type="Proteomes" id="UP001336314">
    <property type="component" value="Unassembled WGS sequence"/>
</dbReference>
<dbReference type="InterPro" id="IPR013783">
    <property type="entry name" value="Ig-like_fold"/>
</dbReference>
<dbReference type="Gene3D" id="2.60.40.10">
    <property type="entry name" value="Immunoglobulins"/>
    <property type="match status" value="1"/>
</dbReference>
<dbReference type="Pfam" id="PF07494">
    <property type="entry name" value="Reg_prop"/>
    <property type="match status" value="2"/>
</dbReference>
<feature type="domain" description="GGDEF" evidence="4">
    <location>
        <begin position="832"/>
        <end position="966"/>
    </location>
</feature>
<accession>A0ABU7J7N6</accession>
<protein>
    <recommendedName>
        <fullName evidence="1">diguanylate cyclase</fullName>
        <ecNumber evidence="1">2.7.7.65</ecNumber>
    </recommendedName>
</protein>
<name>A0ABU7J7N6_9GAMM</name>
<evidence type="ECO:0000256" key="2">
    <source>
        <dbReference type="ARBA" id="ARBA00034247"/>
    </source>
</evidence>
<dbReference type="PROSITE" id="PS50887">
    <property type="entry name" value="GGDEF"/>
    <property type="match status" value="1"/>
</dbReference>
<dbReference type="Pfam" id="PF07495">
    <property type="entry name" value="Y_Y_Y"/>
    <property type="match status" value="1"/>
</dbReference>